<dbReference type="EMBL" id="JAVYJV010000051">
    <property type="protein sequence ID" value="KAK4337152.1"/>
    <property type="molecule type" value="Genomic_DNA"/>
</dbReference>
<feature type="domain" description="Retinoblastoma-associated protein A-box" evidence="2">
    <location>
        <begin position="7"/>
        <end position="59"/>
    </location>
</feature>
<accession>A0AAE1QRX9</accession>
<keyword evidence="4" id="KW-1185">Reference proteome</keyword>
<dbReference type="Gene3D" id="1.10.472.10">
    <property type="entry name" value="Cyclin-like"/>
    <property type="match status" value="2"/>
</dbReference>
<dbReference type="SUPFAM" id="SSF47954">
    <property type="entry name" value="Cyclin-like"/>
    <property type="match status" value="2"/>
</dbReference>
<sequence length="318" mass="36804">MKDFNGLDFQPYDFYKVIELIIRDEEGLSRDIVKHLTSLEEKILESMAWKSDSNLWEKIKNNGSVPAFQDVSLSVSDVPSTPVSAVKRANSSQSAQDRFGSPVNSSIRRRLFESTPNGEVSTNNTSQQSIVQLAFPTKESGAFIIINQSQVQQSCNQENNSKAITVEQNQIKPNKVGALGLFFRKVYYLAWIRLKDLCERLKIIEDDLLRKIWTCFEIALRQNVTLMKDRHLDQLIMCTIYSMCKITKRNVTFHDIMSVYRFQPHYQSHVYRNILLSGSTVENSQDRGDIIMFYNQIFVTEMKKFILRFSPDKDQQIT</sequence>
<dbReference type="GO" id="GO:0006357">
    <property type="term" value="P:regulation of transcription by RNA polymerase II"/>
    <property type="evidence" value="ECO:0007669"/>
    <property type="project" value="InterPro"/>
</dbReference>
<feature type="domain" description="Retinoblastoma-associated protein B-box" evidence="1">
    <location>
        <begin position="179"/>
        <end position="303"/>
    </location>
</feature>
<evidence type="ECO:0000313" key="3">
    <source>
        <dbReference type="EMBL" id="KAK4337152.1"/>
    </source>
</evidence>
<dbReference type="GO" id="GO:0030154">
    <property type="term" value="P:cell differentiation"/>
    <property type="evidence" value="ECO:0007669"/>
    <property type="project" value="TreeGrafter"/>
</dbReference>
<dbReference type="InterPro" id="IPR002719">
    <property type="entry name" value="RB_B"/>
</dbReference>
<evidence type="ECO:0000313" key="4">
    <source>
        <dbReference type="Proteomes" id="UP001291623"/>
    </source>
</evidence>
<dbReference type="PANTHER" id="PTHR13742">
    <property type="entry name" value="RETINOBLASTOMA-ASSOCIATED PROTEIN RB -RELATED"/>
    <property type="match status" value="1"/>
</dbReference>
<dbReference type="Proteomes" id="UP001291623">
    <property type="component" value="Unassembled WGS sequence"/>
</dbReference>
<dbReference type="GO" id="GO:0000785">
    <property type="term" value="C:chromatin"/>
    <property type="evidence" value="ECO:0007669"/>
    <property type="project" value="TreeGrafter"/>
</dbReference>
<dbReference type="GO" id="GO:0005667">
    <property type="term" value="C:transcription regulator complex"/>
    <property type="evidence" value="ECO:0007669"/>
    <property type="project" value="TreeGrafter"/>
</dbReference>
<comment type="caution">
    <text evidence="3">The sequence shown here is derived from an EMBL/GenBank/DDBJ whole genome shotgun (WGS) entry which is preliminary data.</text>
</comment>
<evidence type="ECO:0000259" key="1">
    <source>
        <dbReference type="Pfam" id="PF01857"/>
    </source>
</evidence>
<dbReference type="GO" id="GO:2000134">
    <property type="term" value="P:negative regulation of G1/S transition of mitotic cell cycle"/>
    <property type="evidence" value="ECO:0007669"/>
    <property type="project" value="TreeGrafter"/>
</dbReference>
<dbReference type="GO" id="GO:0005634">
    <property type="term" value="C:nucleus"/>
    <property type="evidence" value="ECO:0007669"/>
    <property type="project" value="InterPro"/>
</dbReference>
<dbReference type="InterPro" id="IPR036915">
    <property type="entry name" value="Cyclin-like_sf"/>
</dbReference>
<dbReference type="Pfam" id="PF01857">
    <property type="entry name" value="RB_B"/>
    <property type="match status" value="1"/>
</dbReference>
<dbReference type="GO" id="GO:0000977">
    <property type="term" value="F:RNA polymerase II transcription regulatory region sequence-specific DNA binding"/>
    <property type="evidence" value="ECO:0007669"/>
    <property type="project" value="TreeGrafter"/>
</dbReference>
<gene>
    <name evidence="3" type="ORF">RND71_043370</name>
</gene>
<reference evidence="3" key="1">
    <citation type="submission" date="2023-12" db="EMBL/GenBank/DDBJ databases">
        <title>Genome assembly of Anisodus tanguticus.</title>
        <authorList>
            <person name="Wang Y.-J."/>
        </authorList>
    </citation>
    <scope>NUCLEOTIDE SEQUENCE</scope>
    <source>
        <strain evidence="3">KB-2021</strain>
        <tissue evidence="3">Leaf</tissue>
    </source>
</reference>
<dbReference type="Pfam" id="PF01858">
    <property type="entry name" value="RB_A"/>
    <property type="match status" value="1"/>
</dbReference>
<dbReference type="PANTHER" id="PTHR13742:SF17">
    <property type="entry name" value="RE32990P-RELATED"/>
    <property type="match status" value="1"/>
</dbReference>
<evidence type="ECO:0000259" key="2">
    <source>
        <dbReference type="Pfam" id="PF01858"/>
    </source>
</evidence>
<dbReference type="AlphaFoldDB" id="A0AAE1QRX9"/>
<organism evidence="3 4">
    <name type="scientific">Anisodus tanguticus</name>
    <dbReference type="NCBI Taxonomy" id="243964"/>
    <lineage>
        <taxon>Eukaryota</taxon>
        <taxon>Viridiplantae</taxon>
        <taxon>Streptophyta</taxon>
        <taxon>Embryophyta</taxon>
        <taxon>Tracheophyta</taxon>
        <taxon>Spermatophyta</taxon>
        <taxon>Magnoliopsida</taxon>
        <taxon>eudicotyledons</taxon>
        <taxon>Gunneridae</taxon>
        <taxon>Pentapetalae</taxon>
        <taxon>asterids</taxon>
        <taxon>lamiids</taxon>
        <taxon>Solanales</taxon>
        <taxon>Solanaceae</taxon>
        <taxon>Solanoideae</taxon>
        <taxon>Hyoscyameae</taxon>
        <taxon>Anisodus</taxon>
    </lineage>
</organism>
<dbReference type="InterPro" id="IPR028309">
    <property type="entry name" value="RB_fam"/>
</dbReference>
<protein>
    <submittedName>
        <fullName evidence="3">Uncharacterized protein</fullName>
    </submittedName>
</protein>
<dbReference type="InterPro" id="IPR002720">
    <property type="entry name" value="RB_A"/>
</dbReference>
<name>A0AAE1QRX9_9SOLA</name>
<proteinExistence type="predicted"/>